<comment type="caution">
    <text evidence="1">The sequence shown here is derived from an EMBL/GenBank/DDBJ whole genome shotgun (WGS) entry which is preliminary data.</text>
</comment>
<evidence type="ECO:0000313" key="1">
    <source>
        <dbReference type="EMBL" id="GJT44541.1"/>
    </source>
</evidence>
<dbReference type="EMBL" id="BQNB010015822">
    <property type="protein sequence ID" value="GJT44541.1"/>
    <property type="molecule type" value="Genomic_DNA"/>
</dbReference>
<accession>A0ABQ5DZD2</accession>
<gene>
    <name evidence="1" type="ORF">Tco_0953256</name>
</gene>
<evidence type="ECO:0000313" key="2">
    <source>
        <dbReference type="Proteomes" id="UP001151760"/>
    </source>
</evidence>
<organism evidence="1 2">
    <name type="scientific">Tanacetum coccineum</name>
    <dbReference type="NCBI Taxonomy" id="301880"/>
    <lineage>
        <taxon>Eukaryota</taxon>
        <taxon>Viridiplantae</taxon>
        <taxon>Streptophyta</taxon>
        <taxon>Embryophyta</taxon>
        <taxon>Tracheophyta</taxon>
        <taxon>Spermatophyta</taxon>
        <taxon>Magnoliopsida</taxon>
        <taxon>eudicotyledons</taxon>
        <taxon>Gunneridae</taxon>
        <taxon>Pentapetalae</taxon>
        <taxon>asterids</taxon>
        <taxon>campanulids</taxon>
        <taxon>Asterales</taxon>
        <taxon>Asteraceae</taxon>
        <taxon>Asteroideae</taxon>
        <taxon>Anthemideae</taxon>
        <taxon>Anthemidinae</taxon>
        <taxon>Tanacetum</taxon>
    </lineage>
</organism>
<keyword evidence="2" id="KW-1185">Reference proteome</keyword>
<name>A0ABQ5DZD2_9ASTR</name>
<reference evidence="1" key="1">
    <citation type="journal article" date="2022" name="Int. J. Mol. Sci.">
        <title>Draft Genome of Tanacetum Coccineum: Genomic Comparison of Closely Related Tanacetum-Family Plants.</title>
        <authorList>
            <person name="Yamashiro T."/>
            <person name="Shiraishi A."/>
            <person name="Nakayama K."/>
            <person name="Satake H."/>
        </authorList>
    </citation>
    <scope>NUCLEOTIDE SEQUENCE</scope>
</reference>
<dbReference type="Proteomes" id="UP001151760">
    <property type="component" value="Unassembled WGS sequence"/>
</dbReference>
<proteinExistence type="predicted"/>
<protein>
    <recommendedName>
        <fullName evidence="3">Retrotransposon gag domain-containing protein</fullName>
    </recommendedName>
</protein>
<sequence length="380" mass="45223">MEEFVTENRANYYSGITSIMVNGKVAYELKGRFLDDLRKNSFSETNGEDTVEHIQYFLKIVDPIDLPNVNHKRLRLAIFPISLVGNASKWFDEFKVSITTWVDLTEKFFGKYYPPSRTSHVLGIAAKRDPTNNMFKKWLASKFANHMMMDSFTKKALWDFWKKVDNQEVVTNEEFSNLEKTNIDDEHKIAEIFRIETNLFDYKTSLYTKFNEFNYLLKVDTELFTYDIERTKTYEDYLNEWNNEVDKPWFRNEVPYEICDHIFEPFCFKNEKTKWPTCNSNKDGFCNGGELPGMVRVGYMTYFQDYEWNDNLTYSSLKEEASGKKPFMRSHGEMQLKEEEYVAIKEYEYDDLTRTNEDACHAYQEVFRNMDEGWLVTMAE</sequence>
<reference evidence="1" key="2">
    <citation type="submission" date="2022-01" db="EMBL/GenBank/DDBJ databases">
        <authorList>
            <person name="Yamashiro T."/>
            <person name="Shiraishi A."/>
            <person name="Satake H."/>
            <person name="Nakayama K."/>
        </authorList>
    </citation>
    <scope>NUCLEOTIDE SEQUENCE</scope>
</reference>
<evidence type="ECO:0008006" key="3">
    <source>
        <dbReference type="Google" id="ProtNLM"/>
    </source>
</evidence>